<dbReference type="InterPro" id="IPR008906">
    <property type="entry name" value="HATC_C_dom"/>
</dbReference>
<keyword evidence="4" id="KW-1185">Reference proteome</keyword>
<name>A0AAV3Q618_LITER</name>
<sequence length="132" mass="15914">MWKIVSKGSLDKKLHQSHLQTMAQEMKLKYDKYWSQCDILLSIGAFLYPRPALYYYIEEKVFKVPPDVKFDVLQWWMVNEPKYPILRKRIIDPKKASMKVSTVKMLLCGSEWVKELYGIKRARRKEQMLYVY</sequence>
<dbReference type="PANTHER" id="PTHR23272:SF182">
    <property type="entry name" value="OS09G0381850 PROTEIN"/>
    <property type="match status" value="1"/>
</dbReference>
<evidence type="ECO:0000313" key="3">
    <source>
        <dbReference type="EMBL" id="GAA0157908.1"/>
    </source>
</evidence>
<dbReference type="SUPFAM" id="SSF53098">
    <property type="entry name" value="Ribonuclease H-like"/>
    <property type="match status" value="1"/>
</dbReference>
<organism evidence="3 4">
    <name type="scientific">Lithospermum erythrorhizon</name>
    <name type="common">Purple gromwell</name>
    <name type="synonym">Lithospermum officinale var. erythrorhizon</name>
    <dbReference type="NCBI Taxonomy" id="34254"/>
    <lineage>
        <taxon>Eukaryota</taxon>
        <taxon>Viridiplantae</taxon>
        <taxon>Streptophyta</taxon>
        <taxon>Embryophyta</taxon>
        <taxon>Tracheophyta</taxon>
        <taxon>Spermatophyta</taxon>
        <taxon>Magnoliopsida</taxon>
        <taxon>eudicotyledons</taxon>
        <taxon>Gunneridae</taxon>
        <taxon>Pentapetalae</taxon>
        <taxon>asterids</taxon>
        <taxon>lamiids</taxon>
        <taxon>Boraginales</taxon>
        <taxon>Boraginaceae</taxon>
        <taxon>Boraginoideae</taxon>
        <taxon>Lithospermeae</taxon>
        <taxon>Lithospermum</taxon>
    </lineage>
</organism>
<reference evidence="3 4" key="1">
    <citation type="submission" date="2024-01" db="EMBL/GenBank/DDBJ databases">
        <title>The complete chloroplast genome sequence of Lithospermum erythrorhizon: insights into the phylogenetic relationship among Boraginaceae species and the maternal lineages of purple gromwells.</title>
        <authorList>
            <person name="Okada T."/>
            <person name="Watanabe K."/>
        </authorList>
    </citation>
    <scope>NUCLEOTIDE SEQUENCE [LARGE SCALE GENOMIC DNA]</scope>
</reference>
<gene>
    <name evidence="3" type="ORF">LIER_15065</name>
</gene>
<proteinExistence type="predicted"/>
<feature type="domain" description="hAT-like transposase RNase-H fold" evidence="2">
    <location>
        <begin position="2"/>
        <end position="53"/>
    </location>
</feature>
<dbReference type="InterPro" id="IPR025525">
    <property type="entry name" value="hAT-like_transposase_RNase-H"/>
</dbReference>
<accession>A0AAV3Q618</accession>
<dbReference type="AlphaFoldDB" id="A0AAV3Q618"/>
<dbReference type="Pfam" id="PF14372">
    <property type="entry name" value="hAT-like_RNase-H"/>
    <property type="match status" value="1"/>
</dbReference>
<feature type="domain" description="HAT C-terminal dimerisation" evidence="1">
    <location>
        <begin position="55"/>
        <end position="87"/>
    </location>
</feature>
<evidence type="ECO:0000313" key="4">
    <source>
        <dbReference type="Proteomes" id="UP001454036"/>
    </source>
</evidence>
<comment type="caution">
    <text evidence="3">The sequence shown here is derived from an EMBL/GenBank/DDBJ whole genome shotgun (WGS) entry which is preliminary data.</text>
</comment>
<dbReference type="GO" id="GO:0003677">
    <property type="term" value="F:DNA binding"/>
    <property type="evidence" value="ECO:0007669"/>
    <property type="project" value="InterPro"/>
</dbReference>
<dbReference type="InterPro" id="IPR012337">
    <property type="entry name" value="RNaseH-like_sf"/>
</dbReference>
<dbReference type="GO" id="GO:0046983">
    <property type="term" value="F:protein dimerization activity"/>
    <property type="evidence" value="ECO:0007669"/>
    <property type="project" value="InterPro"/>
</dbReference>
<protein>
    <submittedName>
        <fullName evidence="3">Uncharacterized protein</fullName>
    </submittedName>
</protein>
<dbReference type="Pfam" id="PF05699">
    <property type="entry name" value="Dimer_Tnp_hAT"/>
    <property type="match status" value="1"/>
</dbReference>
<dbReference type="Proteomes" id="UP001454036">
    <property type="component" value="Unassembled WGS sequence"/>
</dbReference>
<evidence type="ECO:0000259" key="2">
    <source>
        <dbReference type="Pfam" id="PF14372"/>
    </source>
</evidence>
<dbReference type="PANTHER" id="PTHR23272">
    <property type="entry name" value="BED FINGER-RELATED"/>
    <property type="match status" value="1"/>
</dbReference>
<dbReference type="EMBL" id="BAABME010003213">
    <property type="protein sequence ID" value="GAA0157908.1"/>
    <property type="molecule type" value="Genomic_DNA"/>
</dbReference>
<evidence type="ECO:0000259" key="1">
    <source>
        <dbReference type="Pfam" id="PF05699"/>
    </source>
</evidence>